<dbReference type="InterPro" id="IPR025885">
    <property type="entry name" value="PapC_N"/>
</dbReference>
<keyword evidence="12" id="KW-1185">Reference proteome</keyword>
<dbReference type="InterPro" id="IPR037224">
    <property type="entry name" value="PapC_N_sf"/>
</dbReference>
<dbReference type="Proteomes" id="UP000268684">
    <property type="component" value="Chromosome I"/>
</dbReference>
<protein>
    <submittedName>
        <fullName evidence="11">F1 capsule-anchoring protein,putative fimbrial outer membrane usher protein,Fimbrial Usher protein</fullName>
    </submittedName>
</protein>
<dbReference type="GO" id="GO:0009297">
    <property type="term" value="P:pilus assembly"/>
    <property type="evidence" value="ECO:0007669"/>
    <property type="project" value="InterPro"/>
</dbReference>
<evidence type="ECO:0000313" key="11">
    <source>
        <dbReference type="EMBL" id="VBB10340.1"/>
    </source>
</evidence>
<dbReference type="Pfam" id="PF00577">
    <property type="entry name" value="Usher"/>
    <property type="match status" value="1"/>
</dbReference>
<dbReference type="RefSeq" id="WP_122165853.1">
    <property type="nucleotide sequence ID" value="NZ_LR025742.1"/>
</dbReference>
<evidence type="ECO:0000259" key="10">
    <source>
        <dbReference type="Pfam" id="PF13954"/>
    </source>
</evidence>
<dbReference type="PANTHER" id="PTHR30451">
    <property type="entry name" value="OUTER MEMBRANE USHER PROTEIN"/>
    <property type="match status" value="1"/>
</dbReference>
<dbReference type="SUPFAM" id="SSF141729">
    <property type="entry name" value="FimD N-terminal domain-like"/>
    <property type="match status" value="1"/>
</dbReference>
<evidence type="ECO:0000256" key="5">
    <source>
        <dbReference type="ARBA" id="ARBA00022692"/>
    </source>
</evidence>
<evidence type="ECO:0000256" key="2">
    <source>
        <dbReference type="ARBA" id="ARBA00008064"/>
    </source>
</evidence>
<keyword evidence="4" id="KW-1134">Transmembrane beta strand</keyword>
<dbReference type="InterPro" id="IPR025949">
    <property type="entry name" value="PapC-like_C"/>
</dbReference>
<keyword evidence="8" id="KW-0998">Cell outer membrane</keyword>
<evidence type="ECO:0000256" key="6">
    <source>
        <dbReference type="ARBA" id="ARBA00022729"/>
    </source>
</evidence>
<dbReference type="InterPro" id="IPR043142">
    <property type="entry name" value="PapC-like_C_sf"/>
</dbReference>
<dbReference type="Gene3D" id="3.10.20.410">
    <property type="match status" value="1"/>
</dbReference>
<reference evidence="11 12" key="1">
    <citation type="submission" date="2017-11" db="EMBL/GenBank/DDBJ databases">
        <authorList>
            <person name="Seth-Smith MB H."/>
        </authorList>
    </citation>
    <scope>NUCLEOTIDE SEQUENCE [LARGE SCALE GENOMIC DNA]</scope>
    <source>
        <strain evidence="11">E</strain>
    </source>
</reference>
<name>A0AAJ5N804_9BURK</name>
<dbReference type="GO" id="GO:0015473">
    <property type="term" value="F:fimbrial usher porin activity"/>
    <property type="evidence" value="ECO:0007669"/>
    <property type="project" value="InterPro"/>
</dbReference>
<dbReference type="InterPro" id="IPR042186">
    <property type="entry name" value="FimD_plug_dom"/>
</dbReference>
<comment type="subcellular location">
    <subcellularLocation>
        <location evidence="1">Cell outer membrane</location>
        <topology evidence="1">Multi-pass membrane protein</topology>
    </subcellularLocation>
</comment>
<keyword evidence="5" id="KW-0812">Transmembrane</keyword>
<feature type="domain" description="PapC N-terminal" evidence="10">
    <location>
        <begin position="49"/>
        <end position="189"/>
    </location>
</feature>
<dbReference type="PANTHER" id="PTHR30451:SF8">
    <property type="entry name" value="FIMBRIAL USHER PROTEIN"/>
    <property type="match status" value="1"/>
</dbReference>
<dbReference type="GeneID" id="71052944"/>
<dbReference type="Pfam" id="PF13953">
    <property type="entry name" value="PapC_C"/>
    <property type="match status" value="1"/>
</dbReference>
<dbReference type="GO" id="GO:0009279">
    <property type="term" value="C:cell outer membrane"/>
    <property type="evidence" value="ECO:0007669"/>
    <property type="project" value="UniProtKB-SubCell"/>
</dbReference>
<dbReference type="AlphaFoldDB" id="A0AAJ5N804"/>
<dbReference type="Gene3D" id="2.60.40.2610">
    <property type="entry name" value="Outer membrane usher protein FimD, plug domain"/>
    <property type="match status" value="1"/>
</dbReference>
<dbReference type="Gene3D" id="2.60.40.3110">
    <property type="match status" value="1"/>
</dbReference>
<evidence type="ECO:0000256" key="1">
    <source>
        <dbReference type="ARBA" id="ARBA00004571"/>
    </source>
</evidence>
<dbReference type="Gene3D" id="2.60.40.2070">
    <property type="match status" value="1"/>
</dbReference>
<evidence type="ECO:0000256" key="8">
    <source>
        <dbReference type="ARBA" id="ARBA00023237"/>
    </source>
</evidence>
<keyword evidence="7" id="KW-0472">Membrane</keyword>
<evidence type="ECO:0000256" key="4">
    <source>
        <dbReference type="ARBA" id="ARBA00022452"/>
    </source>
</evidence>
<evidence type="ECO:0000313" key="12">
    <source>
        <dbReference type="Proteomes" id="UP000268684"/>
    </source>
</evidence>
<dbReference type="Pfam" id="PF13954">
    <property type="entry name" value="PapC_N"/>
    <property type="match status" value="1"/>
</dbReference>
<gene>
    <name evidence="11" type="primary">caf1A_2</name>
    <name evidence="11" type="ORF">BSTAB16_0446</name>
</gene>
<evidence type="ECO:0000256" key="3">
    <source>
        <dbReference type="ARBA" id="ARBA00022448"/>
    </source>
</evidence>
<dbReference type="EMBL" id="LR025742">
    <property type="protein sequence ID" value="VBB10340.1"/>
    <property type="molecule type" value="Genomic_DNA"/>
</dbReference>
<accession>A0AAJ5N804</accession>
<evidence type="ECO:0000259" key="9">
    <source>
        <dbReference type="Pfam" id="PF13953"/>
    </source>
</evidence>
<dbReference type="InterPro" id="IPR000015">
    <property type="entry name" value="Fimb_usher"/>
</dbReference>
<proteinExistence type="inferred from homology"/>
<feature type="domain" description="PapC-like C-terminal" evidence="9">
    <location>
        <begin position="741"/>
        <end position="803"/>
    </location>
</feature>
<organism evidence="11 12">
    <name type="scientific">Burkholderia stabilis</name>
    <dbReference type="NCBI Taxonomy" id="95485"/>
    <lineage>
        <taxon>Bacteria</taxon>
        <taxon>Pseudomonadati</taxon>
        <taxon>Pseudomonadota</taxon>
        <taxon>Betaproteobacteria</taxon>
        <taxon>Burkholderiales</taxon>
        <taxon>Burkholderiaceae</taxon>
        <taxon>Burkholderia</taxon>
        <taxon>Burkholderia cepacia complex</taxon>
    </lineage>
</organism>
<sequence length="831" mass="86872">MPRAASGPAVAGTARNRDVLLAFGLYLVAGSTPCSATSNAGGIAPDTLEFDTGALREHGIDATAARYFEHAPRFVPGTASVRLTINGRRAGRADAQFDDGGNLCATPALLDAAGLVVPDAFRDATVPATAPDAAPCDDFRRVYPQALVTLRPADGAIDLVVPADALAKARRTPDTFEHGGFAALVNYDLLAMTTRSPAGTTQYGQVTTEAGFNVSDWIVRSSQIVTAADGHVAIDHQVAYAQRTFASHGTTWQAGQIVPRSTLFATGRLFGLQMFPDEALAASPGTAARVTGIARTQARVEVRQLGVLIHASQLPPGPFVLGDLPLVSGTADLDVTVVEATGDAQHFIVPGSSLSGAGLAAAQGLSIAVGRLQNEGYAQAPWLATATRGWQIRQRARLNAGVLVSSPLQSAAASVEFAPLAGVDAAVGIDVSRTAGERGAQTRVALASNQGTPLSASVSFARRTAGYRELTDAVRAPDAFTSPSHTQFAAALGWHDRTVGMLSLNYSRVGIVDGPDMQRVAGTWVRPFGRGSVSLNVNRTLGARGAGGTQVYVSMTVPIGQRSVSAYANVTGDALRSGARYADTFGRTGNYSVSADYDTSIRSPSIRTTLSATPNHVRATLNASLDGPGRSTIGVNLRGALALLEGVGMLSPYEIRDTLALASVGNRAGIELATPSGPVWTDRHGRAVIASLPAYAQTFIRVNTKSLPRNLDLKNGLQRIEAGRGSVSRVEFAVEQTRRVLLTVTQANGALLPTLSTVIDDGDRFVTVSGGEGKLLLTGDQATKPLRIVLPDGKHCRLTFALPDVPPATTRYYERIDARCESWLVTAASAG</sequence>
<keyword evidence="6" id="KW-0732">Signal</keyword>
<keyword evidence="3" id="KW-0813">Transport</keyword>
<evidence type="ECO:0000256" key="7">
    <source>
        <dbReference type="ARBA" id="ARBA00023136"/>
    </source>
</evidence>
<comment type="similarity">
    <text evidence="2">Belongs to the fimbrial export usher family.</text>
</comment>